<organism evidence="2 3">
    <name type="scientific">Tenacibaculum holothuriorum</name>
    <dbReference type="NCBI Taxonomy" id="1635173"/>
    <lineage>
        <taxon>Bacteria</taxon>
        <taxon>Pseudomonadati</taxon>
        <taxon>Bacteroidota</taxon>
        <taxon>Flavobacteriia</taxon>
        <taxon>Flavobacteriales</taxon>
        <taxon>Flavobacteriaceae</taxon>
        <taxon>Tenacibaculum</taxon>
    </lineage>
</organism>
<sequence>MLHVKNYILLATIFFISKGFANAVENVFLCYGKIAVDEIKNYKYVILEEAYYTKEEVLKIKENNQKVLCYISLGELDKYVSYYEEAKNYVLPGKNAIWDSYFLDLSKEGLQNILLKNIEKKLAKGFDGLFLDNIDNYGTWGKQKQLKKHLYIFLAKIVTNFPNAYLMQNAGLDMVSTTHDFIDSIAIESVITNYDFSKKRYRLREEKESRKLIKSIKKIEEEYQIPFLLIEYTNDLKMYKKIQKKLKKYKWSLFVGQIDLQQKPTFN</sequence>
<dbReference type="SUPFAM" id="SSF51445">
    <property type="entry name" value="(Trans)glycosidases"/>
    <property type="match status" value="1"/>
</dbReference>
<dbReference type="Pfam" id="PF03537">
    <property type="entry name" value="Glyco_hydro_114"/>
    <property type="match status" value="1"/>
</dbReference>
<protein>
    <recommendedName>
        <fullName evidence="1">Glycoside-hydrolase family GH114 TIM-barrel domain-containing protein</fullName>
    </recommendedName>
</protein>
<keyword evidence="3" id="KW-1185">Reference proteome</keyword>
<dbReference type="InterPro" id="IPR013785">
    <property type="entry name" value="Aldolase_TIM"/>
</dbReference>
<dbReference type="InterPro" id="IPR017853">
    <property type="entry name" value="GH"/>
</dbReference>
<evidence type="ECO:0000259" key="1">
    <source>
        <dbReference type="Pfam" id="PF03537"/>
    </source>
</evidence>
<dbReference type="STRING" id="1635173.WH52_04935"/>
<accession>A0A1Y2PET1</accession>
<dbReference type="PANTHER" id="PTHR35882">
    <property type="entry name" value="PELA"/>
    <property type="match status" value="1"/>
</dbReference>
<dbReference type="InterPro" id="IPR004352">
    <property type="entry name" value="GH114_TIM-barrel"/>
</dbReference>
<proteinExistence type="predicted"/>
<dbReference type="Gene3D" id="3.20.20.70">
    <property type="entry name" value="Aldolase class I"/>
    <property type="match status" value="1"/>
</dbReference>
<evidence type="ECO:0000313" key="2">
    <source>
        <dbReference type="EMBL" id="OSY89006.1"/>
    </source>
</evidence>
<dbReference type="AlphaFoldDB" id="A0A1Y2PET1"/>
<dbReference type="PANTHER" id="PTHR35882:SF2">
    <property type="entry name" value="PELA"/>
    <property type="match status" value="1"/>
</dbReference>
<evidence type="ECO:0000313" key="3">
    <source>
        <dbReference type="Proteomes" id="UP000194221"/>
    </source>
</evidence>
<dbReference type="RefSeq" id="WP_086029825.1">
    <property type="nucleotide sequence ID" value="NZ_LAPZ01000002.1"/>
</dbReference>
<dbReference type="OrthoDB" id="10730at2"/>
<name>A0A1Y2PET1_9FLAO</name>
<dbReference type="Proteomes" id="UP000194221">
    <property type="component" value="Unassembled WGS sequence"/>
</dbReference>
<comment type="caution">
    <text evidence="2">The sequence shown here is derived from an EMBL/GenBank/DDBJ whole genome shotgun (WGS) entry which is preliminary data.</text>
</comment>
<dbReference type="InParanoid" id="A0A1Y2PET1"/>
<reference evidence="2 3" key="1">
    <citation type="submission" date="2015-03" db="EMBL/GenBank/DDBJ databases">
        <title>Genome sequence of Tenacibaculum sp. S2-2, isolated from intestinal microbiota of sea cucumber, Apostichopus japonicas.</title>
        <authorList>
            <person name="Shao Z."/>
            <person name="Wang L."/>
            <person name="Li X."/>
        </authorList>
    </citation>
    <scope>NUCLEOTIDE SEQUENCE [LARGE SCALE GENOMIC DNA]</scope>
    <source>
        <strain evidence="2 3">S2-2</strain>
    </source>
</reference>
<dbReference type="EMBL" id="LAPZ01000002">
    <property type="protein sequence ID" value="OSY89006.1"/>
    <property type="molecule type" value="Genomic_DNA"/>
</dbReference>
<gene>
    <name evidence="2" type="ORF">WH52_04935</name>
</gene>
<feature type="domain" description="Glycoside-hydrolase family GH114 TIM-barrel" evidence="1">
    <location>
        <begin position="52"/>
        <end position="260"/>
    </location>
</feature>